<dbReference type="PANTHER" id="PTHR43808">
    <property type="entry name" value="ACETYLORNITHINE DEACETYLASE"/>
    <property type="match status" value="1"/>
</dbReference>
<dbReference type="EMBL" id="UAQP01000014">
    <property type="protein sequence ID" value="SPU55479.1"/>
    <property type="molecule type" value="Genomic_DNA"/>
</dbReference>
<feature type="binding site" evidence="15">
    <location>
        <position position="82"/>
    </location>
    <ligand>
        <name>Zn(2+)</name>
        <dbReference type="ChEBI" id="CHEBI:29105"/>
        <label>1</label>
    </ligand>
</feature>
<reference evidence="17 18" key="1">
    <citation type="submission" date="2018-06" db="EMBL/GenBank/DDBJ databases">
        <authorList>
            <consortium name="Pathogen Informatics"/>
            <person name="Doyle S."/>
        </authorList>
    </citation>
    <scope>NUCLEOTIDE SEQUENCE [LARGE SCALE GENOMIC DNA]</scope>
    <source>
        <strain evidence="17 18">NCTC11166</strain>
    </source>
</reference>
<dbReference type="GO" id="GO:0009089">
    <property type="term" value="P:lysine biosynthetic process via diaminopimelate"/>
    <property type="evidence" value="ECO:0007669"/>
    <property type="project" value="UniProtKB-UniRule"/>
</dbReference>
<evidence type="ECO:0000256" key="3">
    <source>
        <dbReference type="ARBA" id="ARBA00011738"/>
    </source>
</evidence>
<dbReference type="GO" id="GO:0009014">
    <property type="term" value="F:succinyl-diaminopimelate desuccinylase activity"/>
    <property type="evidence" value="ECO:0007669"/>
    <property type="project" value="UniProtKB-UniRule"/>
</dbReference>
<evidence type="ECO:0000256" key="14">
    <source>
        <dbReference type="ARBA" id="ARBA00051301"/>
    </source>
</evidence>
<evidence type="ECO:0000256" key="4">
    <source>
        <dbReference type="ARBA" id="ARBA00011921"/>
    </source>
</evidence>
<dbReference type="InterPro" id="IPR036264">
    <property type="entry name" value="Bact_exopeptidase_dim_dom"/>
</dbReference>
<dbReference type="InterPro" id="IPR002933">
    <property type="entry name" value="Peptidase_M20"/>
</dbReference>
<feature type="domain" description="Peptidase M20 dimerisation" evidence="16">
    <location>
        <begin position="190"/>
        <end position="307"/>
    </location>
</feature>
<evidence type="ECO:0000256" key="15">
    <source>
        <dbReference type="HAMAP-Rule" id="MF_01690"/>
    </source>
</evidence>
<dbReference type="NCBIfam" id="TIGR01246">
    <property type="entry name" value="dapE_proteo"/>
    <property type="match status" value="1"/>
</dbReference>
<evidence type="ECO:0000256" key="2">
    <source>
        <dbReference type="ARBA" id="ARBA00006746"/>
    </source>
</evidence>
<dbReference type="NCBIfam" id="NF009557">
    <property type="entry name" value="PRK13009.1"/>
    <property type="match status" value="1"/>
</dbReference>
<dbReference type="HAMAP" id="MF_01690">
    <property type="entry name" value="DapE"/>
    <property type="match status" value="1"/>
</dbReference>
<feature type="binding site" evidence="15">
    <location>
        <position position="115"/>
    </location>
    <ligand>
        <name>Zn(2+)</name>
        <dbReference type="ChEBI" id="CHEBI:29105"/>
        <label>1</label>
    </ligand>
</feature>
<evidence type="ECO:0000256" key="13">
    <source>
        <dbReference type="ARBA" id="ARBA00031891"/>
    </source>
</evidence>
<dbReference type="UniPathway" id="UPA00034">
    <property type="reaction ID" value="UER00021"/>
</dbReference>
<protein>
    <recommendedName>
        <fullName evidence="5 15">Succinyl-diaminopimelate desuccinylase</fullName>
        <shortName evidence="15">SDAP desuccinylase</shortName>
        <ecNumber evidence="4 15">3.5.1.18</ecNumber>
    </recommendedName>
    <alternativeName>
        <fullName evidence="13 15">N-succinyl-LL-2,6-diaminoheptanedioate amidohydrolase</fullName>
    </alternativeName>
</protein>
<dbReference type="Pfam" id="PF01546">
    <property type="entry name" value="Peptidase_M20"/>
    <property type="match status" value="1"/>
</dbReference>
<feature type="active site" evidence="15">
    <location>
        <position position="84"/>
    </location>
</feature>
<dbReference type="RefSeq" id="WP_112863397.1">
    <property type="nucleotide sequence ID" value="NZ_UAQP01000014.1"/>
</dbReference>
<dbReference type="InterPro" id="IPR001261">
    <property type="entry name" value="ArgE/DapE_CS"/>
</dbReference>
<keyword evidence="7 15" id="KW-0479">Metal-binding</keyword>
<evidence type="ECO:0000256" key="7">
    <source>
        <dbReference type="ARBA" id="ARBA00022723"/>
    </source>
</evidence>
<evidence type="ECO:0000313" key="18">
    <source>
        <dbReference type="Proteomes" id="UP000251186"/>
    </source>
</evidence>
<dbReference type="Gene3D" id="3.40.630.10">
    <property type="entry name" value="Zn peptidases"/>
    <property type="match status" value="2"/>
</dbReference>
<proteinExistence type="inferred from homology"/>
<dbReference type="GO" id="GO:0006526">
    <property type="term" value="P:L-arginine biosynthetic process"/>
    <property type="evidence" value="ECO:0007669"/>
    <property type="project" value="TreeGrafter"/>
</dbReference>
<dbReference type="GO" id="GO:0008777">
    <property type="term" value="F:acetylornithine deacetylase activity"/>
    <property type="evidence" value="ECO:0007669"/>
    <property type="project" value="TreeGrafter"/>
</dbReference>
<dbReference type="InterPro" id="IPR005941">
    <property type="entry name" value="DapE_proteobac"/>
</dbReference>
<comment type="subunit">
    <text evidence="3 15">Homodimer.</text>
</comment>
<dbReference type="GO" id="GO:0008270">
    <property type="term" value="F:zinc ion binding"/>
    <property type="evidence" value="ECO:0007669"/>
    <property type="project" value="UniProtKB-UniRule"/>
</dbReference>
<dbReference type="InterPro" id="IPR011650">
    <property type="entry name" value="Peptidase_M20_dimer"/>
</dbReference>
<comment type="function">
    <text evidence="15">Catalyzes the hydrolysis of N-succinyl-L,L-diaminopimelic acid (SDAP), forming succinate and LL-2,6-diaminopimelate (DAP), an intermediate involved in the bacterial biosynthesis of lysine and meso-diaminopimelic acid, an essential component of bacterial cell walls.</text>
</comment>
<evidence type="ECO:0000256" key="11">
    <source>
        <dbReference type="ARBA" id="ARBA00023154"/>
    </source>
</evidence>
<dbReference type="InterPro" id="IPR050072">
    <property type="entry name" value="Peptidase_M20A"/>
</dbReference>
<evidence type="ECO:0000256" key="8">
    <source>
        <dbReference type="ARBA" id="ARBA00022801"/>
    </source>
</evidence>
<keyword evidence="10 15" id="KW-0220">Diaminopimelate biosynthesis</keyword>
<dbReference type="EC" id="3.5.1.18" evidence="4 15"/>
<evidence type="ECO:0000256" key="12">
    <source>
        <dbReference type="ARBA" id="ARBA00023285"/>
    </source>
</evidence>
<evidence type="ECO:0000256" key="9">
    <source>
        <dbReference type="ARBA" id="ARBA00022833"/>
    </source>
</evidence>
<feature type="active site" description="Proton acceptor" evidence="15">
    <location>
        <position position="148"/>
    </location>
</feature>
<dbReference type="GO" id="GO:0050897">
    <property type="term" value="F:cobalt ion binding"/>
    <property type="evidence" value="ECO:0007669"/>
    <property type="project" value="UniProtKB-UniRule"/>
</dbReference>
<dbReference type="CDD" id="cd03891">
    <property type="entry name" value="M20_DapE_proteobac"/>
    <property type="match status" value="1"/>
</dbReference>
<comment type="pathway">
    <text evidence="1 15">Amino-acid biosynthesis; L-lysine biosynthesis via DAP pathway; LL-2,6-diaminopimelate from (S)-tetrahydrodipicolinate (succinylase route): step 3/3.</text>
</comment>
<dbReference type="Proteomes" id="UP000251186">
    <property type="component" value="Unassembled WGS sequence"/>
</dbReference>
<comment type="catalytic activity">
    <reaction evidence="14 15">
        <text>N-succinyl-(2S,6S)-2,6-diaminopimelate + H2O = (2S,6S)-2,6-diaminopimelate + succinate</text>
        <dbReference type="Rhea" id="RHEA:22608"/>
        <dbReference type="ChEBI" id="CHEBI:15377"/>
        <dbReference type="ChEBI" id="CHEBI:30031"/>
        <dbReference type="ChEBI" id="CHEBI:57609"/>
        <dbReference type="ChEBI" id="CHEBI:58087"/>
        <dbReference type="EC" id="3.5.1.18"/>
    </reaction>
</comment>
<gene>
    <name evidence="15 17" type="primary">dapE</name>
    <name evidence="17" type="ORF">NCTC11166_02877</name>
</gene>
<dbReference type="PANTHER" id="PTHR43808:SF31">
    <property type="entry name" value="N-ACETYL-L-CITRULLINE DEACETYLASE"/>
    <property type="match status" value="1"/>
</dbReference>
<evidence type="ECO:0000259" key="16">
    <source>
        <dbReference type="Pfam" id="PF07687"/>
    </source>
</evidence>
<evidence type="ECO:0000256" key="5">
    <source>
        <dbReference type="ARBA" id="ARBA00022391"/>
    </source>
</evidence>
<dbReference type="GO" id="GO:0019877">
    <property type="term" value="P:diaminopimelate biosynthetic process"/>
    <property type="evidence" value="ECO:0007669"/>
    <property type="project" value="UniProtKB-UniRule"/>
</dbReference>
<keyword evidence="8 15" id="KW-0378">Hydrolase</keyword>
<comment type="similarity">
    <text evidence="2 15">Belongs to the peptidase M20A family. DapE subfamily.</text>
</comment>
<organism evidence="17 18">
    <name type="scientific">Brevundimonas vesicularis</name>
    <name type="common">Pseudomonas vesicularis</name>
    <dbReference type="NCBI Taxonomy" id="41276"/>
    <lineage>
        <taxon>Bacteria</taxon>
        <taxon>Pseudomonadati</taxon>
        <taxon>Pseudomonadota</taxon>
        <taxon>Alphaproteobacteria</taxon>
        <taxon>Caulobacterales</taxon>
        <taxon>Caulobacteraceae</taxon>
        <taxon>Brevundimonas</taxon>
    </lineage>
</organism>
<accession>A0A2X1BHD1</accession>
<name>A0A2X1BHD1_BREVE</name>
<keyword evidence="12 15" id="KW-0170">Cobalt</keyword>
<comment type="cofactor">
    <cofactor evidence="15">
        <name>Zn(2+)</name>
        <dbReference type="ChEBI" id="CHEBI:29105"/>
    </cofactor>
    <cofactor evidence="15">
        <name>Co(2+)</name>
        <dbReference type="ChEBI" id="CHEBI:48828"/>
    </cofactor>
    <text evidence="15">Binds 2 Zn(2+) or Co(2+) ions per subunit.</text>
</comment>
<keyword evidence="6 15" id="KW-0028">Amino-acid biosynthesis</keyword>
<feature type="binding site" evidence="15">
    <location>
        <position position="149"/>
    </location>
    <ligand>
        <name>Zn(2+)</name>
        <dbReference type="ChEBI" id="CHEBI:29105"/>
        <label>2</label>
    </ligand>
</feature>
<dbReference type="SUPFAM" id="SSF53187">
    <property type="entry name" value="Zn-dependent exopeptidases"/>
    <property type="match status" value="1"/>
</dbReference>
<keyword evidence="11 15" id="KW-0457">Lysine biosynthesis</keyword>
<evidence type="ECO:0000256" key="1">
    <source>
        <dbReference type="ARBA" id="ARBA00005130"/>
    </source>
</evidence>
<evidence type="ECO:0000313" key="17">
    <source>
        <dbReference type="EMBL" id="SPU55479.1"/>
    </source>
</evidence>
<keyword evidence="9 15" id="KW-0862">Zinc</keyword>
<evidence type="ECO:0000256" key="10">
    <source>
        <dbReference type="ARBA" id="ARBA00022915"/>
    </source>
</evidence>
<feature type="binding site" evidence="15">
    <location>
        <position position="115"/>
    </location>
    <ligand>
        <name>Zn(2+)</name>
        <dbReference type="ChEBI" id="CHEBI:29105"/>
        <label>2</label>
    </ligand>
</feature>
<sequence length="411" mass="43731">MSRASTPVIDPVELTRDLIRIPSVTPADEGAMDVLEQHLTALGFTCRRLAFEGPGGQGVHARIENLYARRGTASPNLCFAGHTDVVPTGPSDQWSSQPFKAEVKDGVLYGRGAVDMKGGIAAWVAAVSQVIADGEPAGSLSFLITGDEEGPALHGTKRVVEALAAEGEIIDACVVGEPSSSQQLGDMIKVGRRGSLNTWITVQGKQGHVAYPERAANPAPVIAKLMARLNDHVLDEGYPSFDASVPLAERDCLSVAFPPSNLEITTIDIGNPATNIIPAQATARLNIRFNPSHTGDALIDWLNREAGAMQAETGLQITLEHLCSGEAFLTEPGAFVEAVQDAVEAVAGRRPEASTTGGTSDARFIRALCPVLELGLVGQTMHQIDERVPTAELETLTAVYRRVIETVFERM</sequence>
<evidence type="ECO:0000256" key="6">
    <source>
        <dbReference type="ARBA" id="ARBA00022605"/>
    </source>
</evidence>
<dbReference type="SUPFAM" id="SSF55031">
    <property type="entry name" value="Bacterial exopeptidase dimerisation domain"/>
    <property type="match status" value="1"/>
</dbReference>
<dbReference type="Pfam" id="PF07687">
    <property type="entry name" value="M20_dimer"/>
    <property type="match status" value="1"/>
</dbReference>
<feature type="binding site" evidence="15">
    <location>
        <position position="382"/>
    </location>
    <ligand>
        <name>Zn(2+)</name>
        <dbReference type="ChEBI" id="CHEBI:29105"/>
        <label>2</label>
    </ligand>
</feature>
<feature type="binding site" evidence="15">
    <location>
        <position position="177"/>
    </location>
    <ligand>
        <name>Zn(2+)</name>
        <dbReference type="ChEBI" id="CHEBI:29105"/>
        <label>1</label>
    </ligand>
</feature>
<dbReference type="PROSITE" id="PS00759">
    <property type="entry name" value="ARGE_DAPE_CPG2_2"/>
    <property type="match status" value="1"/>
</dbReference>
<dbReference type="AlphaFoldDB" id="A0A2X1BHD1"/>